<dbReference type="AlphaFoldDB" id="A8H2C9"/>
<accession>A8H2C9</accession>
<name>A8H2C9_SHEPA</name>
<reference evidence="1 2" key="1">
    <citation type="submission" date="2007-10" db="EMBL/GenBank/DDBJ databases">
        <title>Complete sequence of Shewanella pealeana ATCC 700345.</title>
        <authorList>
            <consortium name="US DOE Joint Genome Institute"/>
            <person name="Copeland A."/>
            <person name="Lucas S."/>
            <person name="Lapidus A."/>
            <person name="Barry K."/>
            <person name="Glavina del Rio T."/>
            <person name="Dalin E."/>
            <person name="Tice H."/>
            <person name="Pitluck S."/>
            <person name="Chertkov O."/>
            <person name="Brettin T."/>
            <person name="Bruce D."/>
            <person name="Detter J.C."/>
            <person name="Han C."/>
            <person name="Schmutz J."/>
            <person name="Larimer F."/>
            <person name="Land M."/>
            <person name="Hauser L."/>
            <person name="Kyrpides N."/>
            <person name="Kim E."/>
            <person name="Zhao J.-S.Z."/>
            <person name="Manno D."/>
            <person name="Hawari J."/>
            <person name="Richardson P."/>
        </authorList>
    </citation>
    <scope>NUCLEOTIDE SEQUENCE [LARGE SCALE GENOMIC DNA]</scope>
    <source>
        <strain evidence="2">ATCC 700345 / ANG-SQ1</strain>
    </source>
</reference>
<gene>
    <name evidence="1" type="ordered locus">Spea_1389</name>
</gene>
<proteinExistence type="predicted"/>
<organism evidence="1 2">
    <name type="scientific">Shewanella pealeana (strain ATCC 700345 / ANG-SQ1)</name>
    <dbReference type="NCBI Taxonomy" id="398579"/>
    <lineage>
        <taxon>Bacteria</taxon>
        <taxon>Pseudomonadati</taxon>
        <taxon>Pseudomonadota</taxon>
        <taxon>Gammaproteobacteria</taxon>
        <taxon>Alteromonadales</taxon>
        <taxon>Shewanellaceae</taxon>
        <taxon>Shewanella</taxon>
    </lineage>
</organism>
<evidence type="ECO:0000313" key="1">
    <source>
        <dbReference type="EMBL" id="ABV86716.1"/>
    </source>
</evidence>
<dbReference type="OrthoDB" id="6272841at2"/>
<dbReference type="HOGENOM" id="CLU_016608_0_0_6"/>
<protein>
    <submittedName>
        <fullName evidence="1">Uncharacterized protein</fullName>
    </submittedName>
</protein>
<keyword evidence="2" id="KW-1185">Reference proteome</keyword>
<dbReference type="Proteomes" id="UP000002608">
    <property type="component" value="Chromosome"/>
</dbReference>
<evidence type="ECO:0000313" key="2">
    <source>
        <dbReference type="Proteomes" id="UP000002608"/>
    </source>
</evidence>
<sequence>MTKSGFSINLSGQEYRFKTIHATSLQQLKQAQNFLLNIVQINGAITQSTLLALGQAHSIPLPQALLSAVSRNKDQQKTLHHLAKRNGGYPLPTAKVKDGQLLFNTGFKIKLEMLHLINQGEYSASIKSKNNQLFLELAPIQLKTKVNLISALDTSKPIEDEVTGETSEPSNRRLTQKTDVNFQYGQLFKSLESIDAEGLPFNKQELIQSRFEEDAAPRPVTSTLLLADALEKAGGLPRSTPTMPQVKETLATALLRLLPMLTPETLIELSQPQRLKQSILATISTSPSPNDWLSRPLNSHINTISLLFQLLLGRASASKISPELALKLSMLQEHLALPEPLLQLLESSASQSSISKLLSNLSLYQHASSKNDQATNYYFALPYSINHYQEQLEGHVQKEKQSSSANNDIWRLQLKFNLASGPLLINAQVLKQDKPQVNSPLKLNFSSANETVISKIELLKPSLAKKLENIGFGQVTVNTKTESVPASILPGEHYLVKIDV</sequence>
<dbReference type="KEGG" id="spl:Spea_1389"/>
<dbReference type="eggNOG" id="ENOG5032RM7">
    <property type="taxonomic scope" value="Bacteria"/>
</dbReference>
<dbReference type="EMBL" id="CP000851">
    <property type="protein sequence ID" value="ABV86716.1"/>
    <property type="molecule type" value="Genomic_DNA"/>
</dbReference>